<dbReference type="PANTHER" id="PTHR44103">
    <property type="entry name" value="PROPROTEIN CONVERTASE P"/>
    <property type="match status" value="1"/>
</dbReference>
<dbReference type="RefSeq" id="WP_190327660.1">
    <property type="nucleotide sequence ID" value="NZ_CP061171.1"/>
</dbReference>
<keyword evidence="1" id="KW-0732">Signal</keyword>
<proteinExistence type="predicted"/>
<evidence type="ECO:0000313" key="2">
    <source>
        <dbReference type="EMBL" id="QNR85137.1"/>
    </source>
</evidence>
<dbReference type="PANTHER" id="PTHR44103:SF1">
    <property type="entry name" value="PROPROTEIN CONVERTASE P"/>
    <property type="match status" value="1"/>
</dbReference>
<dbReference type="Proteomes" id="UP000516439">
    <property type="component" value="Chromosome"/>
</dbReference>
<dbReference type="InterPro" id="IPR028994">
    <property type="entry name" value="Integrin_alpha_N"/>
</dbReference>
<evidence type="ECO:0000256" key="1">
    <source>
        <dbReference type="ARBA" id="ARBA00022729"/>
    </source>
</evidence>
<keyword evidence="3" id="KW-1185">Reference proteome</keyword>
<protein>
    <submittedName>
        <fullName evidence="2">VCBS repeat-containing protein</fullName>
    </submittedName>
</protein>
<gene>
    <name evidence="2" type="ORF">H9N25_01110</name>
</gene>
<sequence length="510" mass="57387">MKKRYIIGIFAIACLITLYSSCNRSTTDLSGKQLSKIYCISCHTYPEPALLPKYIWDKKVLPVMGAFADLYKDKNGVYKKIPKEYLNLRDPVIDPVHANIPTESWNKIVEFYLDQAPVKLANPVTAIDTIDNFAVLEAPKKSAKSFTTCVYFDASSKLLFQSNYADKVLNIFDEKLKFKTSLPFCEGVVNVSPIGNQKDGDHFLITHIGSLQPNGGTANGFVEDVIIKKSKIVGRVKLCDSLYRPVQTLLCDVDKDGRKDIIVCEFGFMKGQLSLFKNIGINQYKKITLSNIVGAEKMYIDDINNDGMPDLWVLFAHDIEGIYQFINKGNGKFVQKPVINFPPSYGSSSFDIIDMDNDGKKDIIYTSGDNADFSPVLKPYHGIYIYKNMGRDFKQKFFLHLNGCYKAMPADFNGDGKMDLAAISFSADFENNPKEGFVWLLNHGNNDFKTFTDSRTIGLGRWICMDVADINRDGRPDVILGNMAAIANNNRELMQKWLKGPELIVVKTKP</sequence>
<name>A0ABX6TKD0_9SPHI</name>
<dbReference type="SUPFAM" id="SSF69318">
    <property type="entry name" value="Integrin alpha N-terminal domain"/>
    <property type="match status" value="1"/>
</dbReference>
<dbReference type="Pfam" id="PF13517">
    <property type="entry name" value="FG-GAP_3"/>
    <property type="match status" value="2"/>
</dbReference>
<dbReference type="InterPro" id="IPR013517">
    <property type="entry name" value="FG-GAP"/>
</dbReference>
<accession>A0ABX6TKD0</accession>
<evidence type="ECO:0000313" key="3">
    <source>
        <dbReference type="Proteomes" id="UP000516439"/>
    </source>
</evidence>
<dbReference type="Gene3D" id="2.130.10.130">
    <property type="entry name" value="Integrin alpha, N-terminal"/>
    <property type="match status" value="2"/>
</dbReference>
<reference evidence="2 3" key="1">
    <citation type="submission" date="2020-09" db="EMBL/GenBank/DDBJ databases">
        <title>Pedobacter sp. SW-16 isolated from soil near Yeocheon.</title>
        <authorList>
            <person name="Im H.S."/>
            <person name="Joung Y."/>
            <person name="Lee S.-S."/>
        </authorList>
    </citation>
    <scope>NUCLEOTIDE SEQUENCE [LARGE SCALE GENOMIC DNA]</scope>
    <source>
        <strain evidence="2 3">SW-16</strain>
    </source>
</reference>
<organism evidence="2 3">
    <name type="scientific">Pedobacter riviphilus</name>
    <dbReference type="NCBI Taxonomy" id="2766984"/>
    <lineage>
        <taxon>Bacteria</taxon>
        <taxon>Pseudomonadati</taxon>
        <taxon>Bacteroidota</taxon>
        <taxon>Sphingobacteriia</taxon>
        <taxon>Sphingobacteriales</taxon>
        <taxon>Sphingobacteriaceae</taxon>
        <taxon>Pedobacter</taxon>
    </lineage>
</organism>
<dbReference type="EMBL" id="CP061171">
    <property type="protein sequence ID" value="QNR85137.1"/>
    <property type="molecule type" value="Genomic_DNA"/>
</dbReference>